<feature type="region of interest" description="Disordered" evidence="1">
    <location>
        <begin position="365"/>
        <end position="401"/>
    </location>
</feature>
<dbReference type="PANTHER" id="PTHR33273:SF4">
    <property type="entry name" value="ENDONUCLEASE_EXONUCLEASE_PHOSPHATASE DOMAIN-CONTAINING PROTEIN"/>
    <property type="match status" value="1"/>
</dbReference>
<dbReference type="InterPro" id="IPR036691">
    <property type="entry name" value="Endo/exonu/phosph_ase_sf"/>
</dbReference>
<accession>A0A2J7RSE0</accession>
<reference evidence="3 4" key="1">
    <citation type="submission" date="2017-12" db="EMBL/GenBank/DDBJ databases">
        <title>Hemimetabolous genomes reveal molecular basis of termite eusociality.</title>
        <authorList>
            <person name="Harrison M.C."/>
            <person name="Jongepier E."/>
            <person name="Robertson H.M."/>
            <person name="Arning N."/>
            <person name="Bitard-Feildel T."/>
            <person name="Chao H."/>
            <person name="Childers C.P."/>
            <person name="Dinh H."/>
            <person name="Doddapaneni H."/>
            <person name="Dugan S."/>
            <person name="Gowin J."/>
            <person name="Greiner C."/>
            <person name="Han Y."/>
            <person name="Hu H."/>
            <person name="Hughes D.S.T."/>
            <person name="Huylmans A.-K."/>
            <person name="Kemena C."/>
            <person name="Kremer L.P.M."/>
            <person name="Lee S.L."/>
            <person name="Lopez-Ezquerra A."/>
            <person name="Mallet L."/>
            <person name="Monroy-Kuhn J.M."/>
            <person name="Moser A."/>
            <person name="Murali S.C."/>
            <person name="Muzny D.M."/>
            <person name="Otani S."/>
            <person name="Piulachs M.-D."/>
            <person name="Poelchau M."/>
            <person name="Qu J."/>
            <person name="Schaub F."/>
            <person name="Wada-Katsumata A."/>
            <person name="Worley K.C."/>
            <person name="Xie Q."/>
            <person name="Ylla G."/>
            <person name="Poulsen M."/>
            <person name="Gibbs R.A."/>
            <person name="Schal C."/>
            <person name="Richards S."/>
            <person name="Belles X."/>
            <person name="Korb J."/>
            <person name="Bornberg-Bauer E."/>
        </authorList>
    </citation>
    <scope>NUCLEOTIDE SEQUENCE [LARGE SCALE GENOMIC DNA]</scope>
    <source>
        <tissue evidence="3">Whole body</tissue>
    </source>
</reference>
<dbReference type="EMBL" id="NEVH01000260">
    <property type="protein sequence ID" value="PNF43750.1"/>
    <property type="molecule type" value="Genomic_DNA"/>
</dbReference>
<evidence type="ECO:0000313" key="3">
    <source>
        <dbReference type="EMBL" id="PNF43750.1"/>
    </source>
</evidence>
<protein>
    <recommendedName>
        <fullName evidence="2">Endonuclease/exonuclease/phosphatase domain-containing protein</fullName>
    </recommendedName>
</protein>
<organism evidence="3 4">
    <name type="scientific">Cryptotermes secundus</name>
    <dbReference type="NCBI Taxonomy" id="105785"/>
    <lineage>
        <taxon>Eukaryota</taxon>
        <taxon>Metazoa</taxon>
        <taxon>Ecdysozoa</taxon>
        <taxon>Arthropoda</taxon>
        <taxon>Hexapoda</taxon>
        <taxon>Insecta</taxon>
        <taxon>Pterygota</taxon>
        <taxon>Neoptera</taxon>
        <taxon>Polyneoptera</taxon>
        <taxon>Dictyoptera</taxon>
        <taxon>Blattodea</taxon>
        <taxon>Blattoidea</taxon>
        <taxon>Termitoidae</taxon>
        <taxon>Kalotermitidae</taxon>
        <taxon>Cryptotermitinae</taxon>
        <taxon>Cryptotermes</taxon>
    </lineage>
</organism>
<evidence type="ECO:0000256" key="1">
    <source>
        <dbReference type="SAM" id="MobiDB-lite"/>
    </source>
</evidence>
<evidence type="ECO:0000313" key="4">
    <source>
        <dbReference type="Proteomes" id="UP000235965"/>
    </source>
</evidence>
<keyword evidence="4" id="KW-1185">Reference proteome</keyword>
<feature type="compositionally biased region" description="Polar residues" evidence="1">
    <location>
        <begin position="365"/>
        <end position="378"/>
    </location>
</feature>
<proteinExistence type="predicted"/>
<gene>
    <name evidence="3" type="ORF">B7P43_G13710</name>
</gene>
<dbReference type="GO" id="GO:0003824">
    <property type="term" value="F:catalytic activity"/>
    <property type="evidence" value="ECO:0007669"/>
    <property type="project" value="InterPro"/>
</dbReference>
<feature type="domain" description="Endonuclease/exonuclease/phosphatase" evidence="2">
    <location>
        <begin position="162"/>
        <end position="233"/>
    </location>
</feature>
<dbReference type="Gene3D" id="3.60.10.10">
    <property type="entry name" value="Endonuclease/exonuclease/phosphatase"/>
    <property type="match status" value="1"/>
</dbReference>
<dbReference type="InParanoid" id="A0A2J7RSE0"/>
<dbReference type="InterPro" id="IPR005135">
    <property type="entry name" value="Endo/exonuclease/phosphatase"/>
</dbReference>
<dbReference type="Pfam" id="PF14529">
    <property type="entry name" value="Exo_endo_phos_2"/>
    <property type="match status" value="1"/>
</dbReference>
<dbReference type="AlphaFoldDB" id="A0A2J7RSE0"/>
<dbReference type="Proteomes" id="UP000235965">
    <property type="component" value="Unassembled WGS sequence"/>
</dbReference>
<evidence type="ECO:0000259" key="2">
    <source>
        <dbReference type="Pfam" id="PF14529"/>
    </source>
</evidence>
<feature type="non-terminal residue" evidence="3">
    <location>
        <position position="1"/>
    </location>
</feature>
<comment type="caution">
    <text evidence="3">The sequence shown here is derived from an EMBL/GenBank/DDBJ whole genome shotgun (WGS) entry which is preliminary data.</text>
</comment>
<dbReference type="SUPFAM" id="SSF56219">
    <property type="entry name" value="DNase I-like"/>
    <property type="match status" value="1"/>
</dbReference>
<dbReference type="PANTHER" id="PTHR33273">
    <property type="entry name" value="DOMAIN-CONTAINING PROTEIN, PUTATIVE-RELATED"/>
    <property type="match status" value="1"/>
</dbReference>
<name>A0A2J7RSE0_9NEOP</name>
<sequence length="401" mass="46519">YRKLVTLLKENTVSYRTYQLKEERAFRIVLKHVHHSARTDNKRGNSKTYCNRPYACAKCGGAHNTSTCKKSRDIPARCALCNGDHPTNYKGCEFYHSLLKPNNANSRLNIHHQKLRLRQHGNTSNIITKIFNRTNKTRAKQTFLDIAEWNANCLLQHKNEKIASVYCPPRYNIKKEQFSEFFQKHGPIFLARGDFNCKHTLWGSSLTTTKGRELADLIQGKNCSILSTGQKPPILLHNRRTNWEHYRTEIEESINLKVSLQNPTEVDYALTNLTTTLTKAAEQATPKLQTHNKVLLYKTIIKPIWAYGIELWGCASKSNISIIQRSQSKILRIITNAPWYVNNQTLHTDLNIPYIKDVIREKSTTHQNKLANHQNDIQQPLVEPQHNRRLRRHWPADLKEN</sequence>